<dbReference type="PANTHER" id="PTHR23315:SF221">
    <property type="entry name" value="RING-TYPE E3 UBIQUITIN TRANSFERASE"/>
    <property type="match status" value="1"/>
</dbReference>
<evidence type="ECO:0000313" key="8">
    <source>
        <dbReference type="EMBL" id="CAL5012552.1"/>
    </source>
</evidence>
<gene>
    <name evidence="8" type="ORF">URODEC1_LOCUS70913</name>
</gene>
<reference evidence="9" key="1">
    <citation type="submission" date="2024-06" db="EMBL/GenBank/DDBJ databases">
        <authorList>
            <person name="Ryan C."/>
        </authorList>
    </citation>
    <scope>NUCLEOTIDE SEQUENCE [LARGE SCALE GENOMIC DNA]</scope>
</reference>
<protein>
    <recommendedName>
        <fullName evidence="3">RING-type E3 ubiquitin transferase</fullName>
        <ecNumber evidence="3">2.3.2.27</ecNumber>
    </recommendedName>
</protein>
<dbReference type="EMBL" id="OZ075138">
    <property type="protein sequence ID" value="CAL5012552.1"/>
    <property type="molecule type" value="Genomic_DNA"/>
</dbReference>
<comment type="pathway">
    <text evidence="2">Protein modification; protein ubiquitination.</text>
</comment>
<evidence type="ECO:0000313" key="9">
    <source>
        <dbReference type="Proteomes" id="UP001497457"/>
    </source>
</evidence>
<dbReference type="Gene3D" id="3.30.40.10">
    <property type="entry name" value="Zinc/RING finger domain, C3HC4 (zinc finger)"/>
    <property type="match status" value="1"/>
</dbReference>
<evidence type="ECO:0000256" key="5">
    <source>
        <dbReference type="ARBA" id="ARBA00022786"/>
    </source>
</evidence>
<dbReference type="Gene3D" id="1.25.10.10">
    <property type="entry name" value="Leucine-rich Repeat Variant"/>
    <property type="match status" value="2"/>
</dbReference>
<dbReference type="FunFam" id="1.25.10.10:FF:000285">
    <property type="entry name" value="RING-type E3 ubiquitin transferase"/>
    <property type="match status" value="1"/>
</dbReference>
<dbReference type="FunFam" id="3.30.40.10:FF:000491">
    <property type="entry name" value="RING-type E3 ubiquitin transferase"/>
    <property type="match status" value="1"/>
</dbReference>
<dbReference type="InterPro" id="IPR000225">
    <property type="entry name" value="Armadillo"/>
</dbReference>
<keyword evidence="4" id="KW-0808">Transferase</keyword>
<feature type="region of interest" description="Disordered" evidence="6">
    <location>
        <begin position="16"/>
        <end position="61"/>
    </location>
</feature>
<evidence type="ECO:0000256" key="2">
    <source>
        <dbReference type="ARBA" id="ARBA00004906"/>
    </source>
</evidence>
<evidence type="ECO:0000256" key="6">
    <source>
        <dbReference type="SAM" id="MobiDB-lite"/>
    </source>
</evidence>
<feature type="region of interest" description="Disordered" evidence="6">
    <location>
        <begin position="557"/>
        <end position="607"/>
    </location>
</feature>
<keyword evidence="5" id="KW-0833">Ubl conjugation pathway</keyword>
<dbReference type="SUPFAM" id="SSF48371">
    <property type="entry name" value="ARM repeat"/>
    <property type="match status" value="1"/>
</dbReference>
<evidence type="ECO:0000256" key="1">
    <source>
        <dbReference type="ARBA" id="ARBA00000900"/>
    </source>
</evidence>
<dbReference type="InterPro" id="IPR013083">
    <property type="entry name" value="Znf_RING/FYVE/PHD"/>
</dbReference>
<dbReference type="SUPFAM" id="SSF57850">
    <property type="entry name" value="RING/U-box"/>
    <property type="match status" value="1"/>
</dbReference>
<comment type="catalytic activity">
    <reaction evidence="1">
        <text>S-ubiquitinyl-[E2 ubiquitin-conjugating enzyme]-L-cysteine + [acceptor protein]-L-lysine = [E2 ubiquitin-conjugating enzyme]-L-cysteine + N(6)-ubiquitinyl-[acceptor protein]-L-lysine.</text>
        <dbReference type="EC" id="2.3.2.27"/>
    </reaction>
</comment>
<dbReference type="SMART" id="SM00504">
    <property type="entry name" value="Ubox"/>
    <property type="match status" value="1"/>
</dbReference>
<feature type="compositionally biased region" description="Polar residues" evidence="6">
    <location>
        <begin position="564"/>
        <end position="574"/>
    </location>
</feature>
<accession>A0ABC9C3N1</accession>
<dbReference type="PROSITE" id="PS51698">
    <property type="entry name" value="U_BOX"/>
    <property type="match status" value="1"/>
</dbReference>
<name>A0ABC9C3N1_9POAL</name>
<sequence>MGAERARRWKLFPSFRSLSLPPASPSKRNKHRPPPEPDVPLPPPTPAARKEAEAEEEPEEVPAEFLCPILRAPMADPVILPSGRTYERACVRACTEFGLSLAAEGNAPGGGGGGGVPAAAIPNDALRAAVRTWCARSGLAPPVPPSAETAREAVLRAVPAPPPPPPERAASNLSCSSEAALAPARSASNLSCSSEGACAASTSSSSSSSGRSSREMAAGEVSPARGRPAASKDNEEEEPSRVADADAEAEAEAVVRAVEAAGKDESAAAEVVEAALSALRRATRESPARRRALCASPRLLASLRRVLLSSRRHTPSARADAAASLANLTLEPENRVPLVRAGAVPALVAASSASAAAKAREHAAGALFGLALHEGNRAAIGVLGAVPPLLAVLSGGEHADDALPTRARRDAGMALYHLSLAAVNQCKLARAPGAARTLLAVASDGGEAAHIRRLALMVACNVAGCVEGRAALMDAGAVAAASAILSDNASRGSELQEWCVAALYAMSRGSPRFRGLARAAGADRPLMLFAEQASPGVHKEMAEAALRTVLGLAENGDDDDQITECRSSDGNRGASNRVAHRRRVASWSAPPPATPASTHQWRPVCID</sequence>
<dbReference type="CDD" id="cd16453">
    <property type="entry name" value="RING-Ubox"/>
    <property type="match status" value="1"/>
</dbReference>
<dbReference type="SMART" id="SM00185">
    <property type="entry name" value="ARM"/>
    <property type="match status" value="3"/>
</dbReference>
<evidence type="ECO:0000256" key="3">
    <source>
        <dbReference type="ARBA" id="ARBA00012483"/>
    </source>
</evidence>
<dbReference type="InterPro" id="IPR016024">
    <property type="entry name" value="ARM-type_fold"/>
</dbReference>
<dbReference type="PANTHER" id="PTHR23315">
    <property type="entry name" value="U BOX DOMAIN-CONTAINING"/>
    <property type="match status" value="1"/>
</dbReference>
<reference evidence="8 9" key="2">
    <citation type="submission" date="2024-10" db="EMBL/GenBank/DDBJ databases">
        <authorList>
            <person name="Ryan C."/>
        </authorList>
    </citation>
    <scope>NUCLEOTIDE SEQUENCE [LARGE SCALE GENOMIC DNA]</scope>
</reference>
<dbReference type="InterPro" id="IPR003613">
    <property type="entry name" value="Ubox_domain"/>
</dbReference>
<feature type="compositionally biased region" description="Low complexity" evidence="6">
    <location>
        <begin position="195"/>
        <end position="218"/>
    </location>
</feature>
<dbReference type="EC" id="2.3.2.27" evidence="3"/>
<dbReference type="GO" id="GO:0016567">
    <property type="term" value="P:protein ubiquitination"/>
    <property type="evidence" value="ECO:0007669"/>
    <property type="project" value="UniProtKB-ARBA"/>
</dbReference>
<keyword evidence="9" id="KW-1185">Reference proteome</keyword>
<dbReference type="InterPro" id="IPR011989">
    <property type="entry name" value="ARM-like"/>
</dbReference>
<feature type="compositionally biased region" description="Pro residues" evidence="6">
    <location>
        <begin position="36"/>
        <end position="46"/>
    </location>
</feature>
<feature type="region of interest" description="Disordered" evidence="6">
    <location>
        <begin position="195"/>
        <end position="248"/>
    </location>
</feature>
<evidence type="ECO:0000256" key="4">
    <source>
        <dbReference type="ARBA" id="ARBA00022679"/>
    </source>
</evidence>
<dbReference type="AlphaFoldDB" id="A0ABC9C3N1"/>
<evidence type="ECO:0000259" key="7">
    <source>
        <dbReference type="PROSITE" id="PS51698"/>
    </source>
</evidence>
<proteinExistence type="predicted"/>
<dbReference type="Proteomes" id="UP001497457">
    <property type="component" value="Chromosome 28b"/>
</dbReference>
<dbReference type="GO" id="GO:0061630">
    <property type="term" value="F:ubiquitin protein ligase activity"/>
    <property type="evidence" value="ECO:0007669"/>
    <property type="project" value="UniProtKB-EC"/>
</dbReference>
<organism evidence="8 9">
    <name type="scientific">Urochloa decumbens</name>
    <dbReference type="NCBI Taxonomy" id="240449"/>
    <lineage>
        <taxon>Eukaryota</taxon>
        <taxon>Viridiplantae</taxon>
        <taxon>Streptophyta</taxon>
        <taxon>Embryophyta</taxon>
        <taxon>Tracheophyta</taxon>
        <taxon>Spermatophyta</taxon>
        <taxon>Magnoliopsida</taxon>
        <taxon>Liliopsida</taxon>
        <taxon>Poales</taxon>
        <taxon>Poaceae</taxon>
        <taxon>PACMAD clade</taxon>
        <taxon>Panicoideae</taxon>
        <taxon>Panicodae</taxon>
        <taxon>Paniceae</taxon>
        <taxon>Melinidinae</taxon>
        <taxon>Urochloa</taxon>
    </lineage>
</organism>
<feature type="domain" description="U-box" evidence="7">
    <location>
        <begin position="60"/>
        <end position="94"/>
    </location>
</feature>
<dbReference type="Pfam" id="PF04564">
    <property type="entry name" value="U-box"/>
    <property type="match status" value="1"/>
</dbReference>